<dbReference type="PANTHER" id="PTHR34069">
    <property type="entry name" value="3-OXOACYL-[ACYL-CARRIER-PROTEIN] SYNTHASE 3"/>
    <property type="match status" value="1"/>
</dbReference>
<accession>A0A4D4JGX5</accession>
<dbReference type="GO" id="GO:0044550">
    <property type="term" value="P:secondary metabolite biosynthetic process"/>
    <property type="evidence" value="ECO:0007669"/>
    <property type="project" value="TreeGrafter"/>
</dbReference>
<dbReference type="Pfam" id="PF13561">
    <property type="entry name" value="adh_short_C2"/>
    <property type="match status" value="1"/>
</dbReference>
<keyword evidence="5" id="KW-1185">Reference proteome</keyword>
<dbReference type="InterPro" id="IPR013751">
    <property type="entry name" value="ACP_syn_III_N"/>
</dbReference>
<evidence type="ECO:0000256" key="1">
    <source>
        <dbReference type="ARBA" id="ARBA00006484"/>
    </source>
</evidence>
<dbReference type="EMBL" id="BJFL01000035">
    <property type="protein sequence ID" value="GDY33153.1"/>
    <property type="molecule type" value="Genomic_DNA"/>
</dbReference>
<protein>
    <recommendedName>
        <fullName evidence="3">Ketoreductase domain-containing protein</fullName>
    </recommendedName>
</protein>
<evidence type="ECO:0000313" key="4">
    <source>
        <dbReference type="EMBL" id="GDY33153.1"/>
    </source>
</evidence>
<dbReference type="InterPro" id="IPR016039">
    <property type="entry name" value="Thiolase-like"/>
</dbReference>
<dbReference type="InterPro" id="IPR057326">
    <property type="entry name" value="KR_dom"/>
</dbReference>
<dbReference type="PRINTS" id="PR00081">
    <property type="entry name" value="GDHRDH"/>
</dbReference>
<comment type="caution">
    <text evidence="4">The sequence shown here is derived from an EMBL/GenBank/DDBJ whole genome shotgun (WGS) entry which is preliminary data.</text>
</comment>
<comment type="similarity">
    <text evidence="1">Belongs to the short-chain dehydrogenases/reductases (SDR) family.</text>
</comment>
<dbReference type="SUPFAM" id="SSF51735">
    <property type="entry name" value="NAD(P)-binding Rossmann-fold domains"/>
    <property type="match status" value="1"/>
</dbReference>
<feature type="domain" description="Ketoreductase" evidence="3">
    <location>
        <begin position="236"/>
        <end position="408"/>
    </location>
</feature>
<dbReference type="PRINTS" id="PR00080">
    <property type="entry name" value="SDRFAMILY"/>
</dbReference>
<dbReference type="InterPro" id="IPR036291">
    <property type="entry name" value="NAD(P)-bd_dom_sf"/>
</dbReference>
<dbReference type="InterPro" id="IPR002347">
    <property type="entry name" value="SDR_fam"/>
</dbReference>
<dbReference type="Gene3D" id="3.40.50.720">
    <property type="entry name" value="NAD(P)-binding Rossmann-like Domain"/>
    <property type="match status" value="1"/>
</dbReference>
<evidence type="ECO:0000313" key="5">
    <source>
        <dbReference type="Proteomes" id="UP000298860"/>
    </source>
</evidence>
<evidence type="ECO:0000256" key="2">
    <source>
        <dbReference type="ARBA" id="ARBA00023002"/>
    </source>
</evidence>
<dbReference type="SMART" id="SM00822">
    <property type="entry name" value="PKS_KR"/>
    <property type="match status" value="1"/>
</dbReference>
<dbReference type="SUPFAM" id="SSF53901">
    <property type="entry name" value="Thiolase-like"/>
    <property type="match status" value="2"/>
</dbReference>
<dbReference type="Pfam" id="PF08545">
    <property type="entry name" value="ACP_syn_III"/>
    <property type="match status" value="1"/>
</dbReference>
<dbReference type="FunFam" id="3.40.50.720:FF:000084">
    <property type="entry name" value="Short-chain dehydrogenase reductase"/>
    <property type="match status" value="1"/>
</dbReference>
<evidence type="ECO:0000259" key="3">
    <source>
        <dbReference type="SMART" id="SM00822"/>
    </source>
</evidence>
<dbReference type="GO" id="GO:0004315">
    <property type="term" value="F:3-oxoacyl-[acyl-carrier-protein] synthase activity"/>
    <property type="evidence" value="ECO:0007669"/>
    <property type="project" value="InterPro"/>
</dbReference>
<proteinExistence type="inferred from homology"/>
<gene>
    <name evidence="4" type="ORF">GTS_47860</name>
</gene>
<organism evidence="4 5">
    <name type="scientific">Gandjariella thermophila</name>
    <dbReference type="NCBI Taxonomy" id="1931992"/>
    <lineage>
        <taxon>Bacteria</taxon>
        <taxon>Bacillati</taxon>
        <taxon>Actinomycetota</taxon>
        <taxon>Actinomycetes</taxon>
        <taxon>Pseudonocardiales</taxon>
        <taxon>Pseudonocardiaceae</taxon>
        <taxon>Gandjariella</taxon>
    </lineage>
</organism>
<name>A0A4D4JGX5_9PSEU</name>
<dbReference type="OrthoDB" id="9815506at2"/>
<reference evidence="5" key="1">
    <citation type="submission" date="2019-04" db="EMBL/GenBank/DDBJ databases">
        <title>Draft genome sequence of Pseudonocardiaceae bacterium SL3-2-4.</title>
        <authorList>
            <person name="Ningsih F."/>
            <person name="Yokota A."/>
            <person name="Sakai Y."/>
            <person name="Nanatani K."/>
            <person name="Yabe S."/>
            <person name="Oetari A."/>
            <person name="Sjamsuridzal W."/>
        </authorList>
    </citation>
    <scope>NUCLEOTIDE SEQUENCE [LARGE SCALE GENOMIC DNA]</scope>
    <source>
        <strain evidence="5">SL3-2-4</strain>
    </source>
</reference>
<dbReference type="Proteomes" id="UP000298860">
    <property type="component" value="Unassembled WGS sequence"/>
</dbReference>
<dbReference type="Gene3D" id="3.40.47.10">
    <property type="match status" value="1"/>
</dbReference>
<dbReference type="AlphaFoldDB" id="A0A4D4JGX5"/>
<dbReference type="GO" id="GO:0006633">
    <property type="term" value="P:fatty acid biosynthetic process"/>
    <property type="evidence" value="ECO:0007669"/>
    <property type="project" value="InterPro"/>
</dbReference>
<dbReference type="CDD" id="cd00830">
    <property type="entry name" value="KAS_III"/>
    <property type="match status" value="1"/>
</dbReference>
<sequence>MPVGVIGLGSHVPDRVISSADISRWTGASEDWVRERTGVLQRRYAEPGTTTSDLAVPAARQVLDANPDAAGRLTAIIVATCTPDVPQPATAAILQHKLGLRSVPAFDVNAVCSGFLYAMTVGESMVSGRFGDGYVLVVGADMFSTIMDRADRRTVSLFGDGAGAVLLGQVPDGYGVLASRLLTDGEYHPYVEVPAGGTRIPLDERARRAGEHLFRMDGRAVKDYALTTLRKVIEQALGDCGLDLDDIDRGASVVCAARNPYDIKELVDEHPGRVVYQRTDVSDAESVRELVDAAARTFGGIDVLVCNAGVSRDGLIRKLPVADWNETVSTNLTGVFLCTQAVVEPMAARGGGRIINVTSCTSSRVAVGAAAYSASKAAVEMFSRSAAVELAPKGIVVNCLAPGYVDEGMGRAVAANEKVWATYRPRLLAGRLARPEEIAAAALFLATEDSSYVNGHVLEVNGGLMWD</sequence>
<dbReference type="PROSITE" id="PS00061">
    <property type="entry name" value="ADH_SHORT"/>
    <property type="match status" value="1"/>
</dbReference>
<keyword evidence="2" id="KW-0560">Oxidoreductase</keyword>
<dbReference type="PANTHER" id="PTHR34069:SF2">
    <property type="entry name" value="BETA-KETOACYL-[ACYL-CARRIER-PROTEIN] SYNTHASE III"/>
    <property type="match status" value="1"/>
</dbReference>
<dbReference type="InterPro" id="IPR020904">
    <property type="entry name" value="Sc_DH/Rdtase_CS"/>
</dbReference>
<dbReference type="RefSeq" id="WP_137816130.1">
    <property type="nucleotide sequence ID" value="NZ_BJFL01000035.1"/>
</dbReference>
<dbReference type="GO" id="GO:0016491">
    <property type="term" value="F:oxidoreductase activity"/>
    <property type="evidence" value="ECO:0007669"/>
    <property type="project" value="UniProtKB-KW"/>
</dbReference>